<protein>
    <submittedName>
        <fullName evidence="7">DNA (Cytosine-5-)-methyltransferase</fullName>
    </submittedName>
</protein>
<dbReference type="GO" id="GO:0032259">
    <property type="term" value="P:methylation"/>
    <property type="evidence" value="ECO:0007669"/>
    <property type="project" value="UniProtKB-KW"/>
</dbReference>
<dbReference type="Gene3D" id="3.40.50.150">
    <property type="entry name" value="Vaccinia Virus protein VP39"/>
    <property type="match status" value="1"/>
</dbReference>
<proteinExistence type="inferred from homology"/>
<evidence type="ECO:0000256" key="4">
    <source>
        <dbReference type="ARBA" id="ARBA00022691"/>
    </source>
</evidence>
<dbReference type="PROSITE" id="PS00092">
    <property type="entry name" value="N6_MTASE"/>
    <property type="match status" value="1"/>
</dbReference>
<name>C6LFX1_9FIRM</name>
<dbReference type="InterPro" id="IPR002295">
    <property type="entry name" value="N4/N6-MTase_EcoPI_Mod-like"/>
</dbReference>
<dbReference type="Gene3D" id="3.90.1530.10">
    <property type="entry name" value="Conserved hypothetical protein from pyrococcus furiosus pfu- 392566-001, ParB domain"/>
    <property type="match status" value="1"/>
</dbReference>
<dbReference type="EMBL" id="ACCL02000011">
    <property type="protein sequence ID" value="EET60335.1"/>
    <property type="molecule type" value="Genomic_DNA"/>
</dbReference>
<dbReference type="PRINTS" id="PR00506">
    <property type="entry name" value="D21N6MTFRASE"/>
</dbReference>
<dbReference type="AlphaFoldDB" id="C6LFX1"/>
<dbReference type="CDD" id="cd16401">
    <property type="entry name" value="ParB_N_like_MT"/>
    <property type="match status" value="1"/>
</dbReference>
<sequence length="467" mass="52726">MVLAVFDTLGGDLMRLEKRKLSELKPAAYNPRKALKPGDAEYEKLAASIERHGYIDPIVINEDGTIIGGHQRRTVMMDLGYEEAEVIIVSLPDKNDEIAANIALNQISGEFEKDALMGLLIQLESAGYDTLAAGFDTNDLAELFAEVDFTQEANDDHYDVDKALEEAEETEPITKYGDIWQLGEHRLMCGDATDFSDIGILMAGSEADLILTDPPYNVDYEAKDKSLERSYKRNTTRTTNEILNDKMAEDDFYNFLYRIFSNYCDVAKAGAAVYVFHADSEGLAFRQAFAAAGFKLAEVLIWEKNQFVIGRQDYHWRHEPILYGWKEGTAHYFIDDRSQDNIFIEDDIDFKAMKKDDLVAYIERIREAFMARTSVQFEKKPARSDMHPTMKPVALVGRLMANSSRRGEIVADFFGGSGTTLIAAEQLGRVAYLMEISPKYCDVIIKRWEEYTGRKAIRVRGGDAYGG</sequence>
<evidence type="ECO:0000256" key="2">
    <source>
        <dbReference type="ARBA" id="ARBA00022603"/>
    </source>
</evidence>
<dbReference type="GO" id="GO:0009307">
    <property type="term" value="P:DNA restriction-modification system"/>
    <property type="evidence" value="ECO:0007669"/>
    <property type="project" value="UniProtKB-KW"/>
</dbReference>
<feature type="domain" description="ParB-like N-terminal" evidence="6">
    <location>
        <begin position="17"/>
        <end position="106"/>
    </location>
</feature>
<dbReference type="InterPro" id="IPR002052">
    <property type="entry name" value="DNA_methylase_N6_adenine_CS"/>
</dbReference>
<evidence type="ECO:0000313" key="7">
    <source>
        <dbReference type="EMBL" id="EET60335.1"/>
    </source>
</evidence>
<dbReference type="InterPro" id="IPR015840">
    <property type="entry name" value="DNA_MeTrfase_ParB"/>
</dbReference>
<dbReference type="Pfam" id="PF01555">
    <property type="entry name" value="N6_N4_Mtase"/>
    <property type="match status" value="1"/>
</dbReference>
<dbReference type="eggNOG" id="COG1475">
    <property type="taxonomic scope" value="Bacteria"/>
</dbReference>
<dbReference type="SUPFAM" id="SSF110849">
    <property type="entry name" value="ParB/Sulfiredoxin"/>
    <property type="match status" value="1"/>
</dbReference>
<dbReference type="STRING" id="168384.SAMN05660368_03649"/>
<dbReference type="InterPro" id="IPR002941">
    <property type="entry name" value="DNA_methylase_N4/N6"/>
</dbReference>
<organism evidence="7 8">
    <name type="scientific">Marvinbryantia formatexigens DSM 14469</name>
    <dbReference type="NCBI Taxonomy" id="478749"/>
    <lineage>
        <taxon>Bacteria</taxon>
        <taxon>Bacillati</taxon>
        <taxon>Bacillota</taxon>
        <taxon>Clostridia</taxon>
        <taxon>Lachnospirales</taxon>
        <taxon>Lachnospiraceae</taxon>
        <taxon>Marvinbryantia</taxon>
    </lineage>
</organism>
<dbReference type="InterPro" id="IPR003115">
    <property type="entry name" value="ParB_N"/>
</dbReference>
<keyword evidence="3" id="KW-0808">Transferase</keyword>
<evidence type="ECO:0000256" key="1">
    <source>
        <dbReference type="ARBA" id="ARBA00006594"/>
    </source>
</evidence>
<accession>C6LFX1</accession>
<comment type="similarity">
    <text evidence="1">Belongs to the N(4)/N(6)-methyltransferase family.</text>
</comment>
<dbReference type="SMART" id="SM00470">
    <property type="entry name" value="ParB"/>
    <property type="match status" value="1"/>
</dbReference>
<keyword evidence="4" id="KW-0949">S-adenosyl-L-methionine</keyword>
<dbReference type="Proteomes" id="UP000005561">
    <property type="component" value="Unassembled WGS sequence"/>
</dbReference>
<evidence type="ECO:0000259" key="6">
    <source>
        <dbReference type="SMART" id="SM00470"/>
    </source>
</evidence>
<dbReference type="eggNOG" id="COG0863">
    <property type="taxonomic scope" value="Bacteria"/>
</dbReference>
<comment type="caution">
    <text evidence="7">The sequence shown here is derived from an EMBL/GenBank/DDBJ whole genome shotgun (WGS) entry which is preliminary data.</text>
</comment>
<keyword evidence="2" id="KW-0489">Methyltransferase</keyword>
<dbReference type="PIRSF" id="PIRSF036758">
    <property type="entry name" value="Aden_M_ParB"/>
    <property type="match status" value="1"/>
</dbReference>
<evidence type="ECO:0000313" key="8">
    <source>
        <dbReference type="Proteomes" id="UP000005561"/>
    </source>
</evidence>
<gene>
    <name evidence="7" type="ORF">BRYFOR_07531</name>
</gene>
<dbReference type="InterPro" id="IPR029063">
    <property type="entry name" value="SAM-dependent_MTases_sf"/>
</dbReference>
<reference evidence="7" key="1">
    <citation type="submission" date="2009-07" db="EMBL/GenBank/DDBJ databases">
        <authorList>
            <person name="Weinstock G."/>
            <person name="Sodergren E."/>
            <person name="Clifton S."/>
            <person name="Fulton L."/>
            <person name="Fulton B."/>
            <person name="Courtney L."/>
            <person name="Fronick C."/>
            <person name="Harrison M."/>
            <person name="Strong C."/>
            <person name="Farmer C."/>
            <person name="Delahaunty K."/>
            <person name="Markovic C."/>
            <person name="Hall O."/>
            <person name="Minx P."/>
            <person name="Tomlinson C."/>
            <person name="Mitreva M."/>
            <person name="Nelson J."/>
            <person name="Hou S."/>
            <person name="Wollam A."/>
            <person name="Pepin K.H."/>
            <person name="Johnson M."/>
            <person name="Bhonagiri V."/>
            <person name="Nash W.E."/>
            <person name="Warren W."/>
            <person name="Chinwalla A."/>
            <person name="Mardis E.R."/>
            <person name="Wilson R.K."/>
        </authorList>
    </citation>
    <scope>NUCLEOTIDE SEQUENCE [LARGE SCALE GENOMIC DNA]</scope>
    <source>
        <strain evidence="7">DSM 14469</strain>
    </source>
</reference>
<evidence type="ECO:0000256" key="5">
    <source>
        <dbReference type="ARBA" id="ARBA00022747"/>
    </source>
</evidence>
<dbReference type="InterPro" id="IPR036086">
    <property type="entry name" value="ParB/Sulfiredoxin_sf"/>
</dbReference>
<dbReference type="SUPFAM" id="SSF53335">
    <property type="entry name" value="S-adenosyl-L-methionine-dependent methyltransferases"/>
    <property type="match status" value="1"/>
</dbReference>
<dbReference type="Pfam" id="PF02195">
    <property type="entry name" value="ParB_N"/>
    <property type="match status" value="1"/>
</dbReference>
<keyword evidence="8" id="KW-1185">Reference proteome</keyword>
<dbReference type="GO" id="GO:0003677">
    <property type="term" value="F:DNA binding"/>
    <property type="evidence" value="ECO:0007669"/>
    <property type="project" value="InterPro"/>
</dbReference>
<dbReference type="REBASE" id="40991">
    <property type="entry name" value="M.Mfo14469ORF7531P"/>
</dbReference>
<dbReference type="GO" id="GO:0008170">
    <property type="term" value="F:N-methyltransferase activity"/>
    <property type="evidence" value="ECO:0007669"/>
    <property type="project" value="InterPro"/>
</dbReference>
<evidence type="ECO:0000256" key="3">
    <source>
        <dbReference type="ARBA" id="ARBA00022679"/>
    </source>
</evidence>
<keyword evidence="5" id="KW-0680">Restriction system</keyword>